<dbReference type="Pfam" id="PF00041">
    <property type="entry name" value="fn3"/>
    <property type="match status" value="1"/>
</dbReference>
<dbReference type="InterPro" id="IPR003961">
    <property type="entry name" value="FN3_dom"/>
</dbReference>
<dbReference type="AlphaFoldDB" id="A0A2M6WHV7"/>
<dbReference type="Proteomes" id="UP000228635">
    <property type="component" value="Unassembled WGS sequence"/>
</dbReference>
<evidence type="ECO:0000313" key="4">
    <source>
        <dbReference type="Proteomes" id="UP000228635"/>
    </source>
</evidence>
<dbReference type="SUPFAM" id="SSF49265">
    <property type="entry name" value="Fibronectin type III"/>
    <property type="match status" value="2"/>
</dbReference>
<sequence length="724" mass="79010">MIKKVFRNTVFIGLFTFVTLLIGGSLAAFTAPQNGTAQLFSAGTPAVPNKLQAGPLTANQMVLKWSDNADNESGYRIERSSDGEGFVQIAMVPADSTEYEDSRVEPNKNYTYRIRAFNRSGNSEYSSHVTTSSPDAIPAAVSNVQVIATEPTEIVVKWQDNSVNEKGFTIERKKKGETRFTEITKTAANITQYIDKTVSAESEYEYRISAFNALGRSVFSDVTGLTTGGDIPNPPTNLNVFAESPTRVMATWDDNAINEAGYEVERRADNEEDFSKLTTTPPDVVFFRDNTVEGARQYEYRVRAINTIGTSRRTDAYTIITPEEETVVSITAGESGYRIATPGENEILTKFSYTVTGEDADIIGIALQLSDEQSSVYDLVSQEITLHKENGTQIGSAIFDPETKTAFTKLEKGVFRIEQNNARTLTVRGIIADRGGEYNLPSGNLIRVDYDGDKTGEDGNHAIGVTSGKIINPIGNDTKSEGIRVMSAYPLVQYVPLKSNETILQAGTKRVLYKAKITAIGGGIAIHKTTFSISKETENGSGKTSEFALSVFQNPDFTIPDIVFNEGQNLGGIVNAGRCYNGTKDNKETPLLDSDGRNAKGSFENSVAIEVYPDLTACSKEPTVLVISKGQTRWFKVTATIGNIESGDKPQSIHTQMEGDSLYPEGGSIWRAGDVDLDNNDNFIWSPATLGKPKVIDKDFTNGFMVPGLSSMASETVTEQRETE</sequence>
<reference evidence="4" key="1">
    <citation type="submission" date="2017-09" db="EMBL/GenBank/DDBJ databases">
        <title>Depth-based differentiation of microbial function through sediment-hosted aquifers and enrichment of novel symbionts in the deep terrestrial subsurface.</title>
        <authorList>
            <person name="Probst A.J."/>
            <person name="Ladd B."/>
            <person name="Jarett J.K."/>
            <person name="Geller-Mcgrath D.E."/>
            <person name="Sieber C.M.K."/>
            <person name="Emerson J.B."/>
            <person name="Anantharaman K."/>
            <person name="Thomas B.C."/>
            <person name="Malmstrom R."/>
            <person name="Stieglmeier M."/>
            <person name="Klingl A."/>
            <person name="Woyke T."/>
            <person name="Ryan C.M."/>
            <person name="Banfield J.F."/>
        </authorList>
    </citation>
    <scope>NUCLEOTIDE SEQUENCE [LARGE SCALE GENOMIC DNA]</scope>
</reference>
<feature type="domain" description="Fibronectin type-III" evidence="2">
    <location>
        <begin position="234"/>
        <end position="324"/>
    </location>
</feature>
<organism evidence="3 4">
    <name type="scientific">Candidatus Harrisonbacteria bacterium CG10_big_fil_rev_8_21_14_0_10_42_17</name>
    <dbReference type="NCBI Taxonomy" id="1974584"/>
    <lineage>
        <taxon>Bacteria</taxon>
        <taxon>Candidatus Harrisoniibacteriota</taxon>
    </lineage>
</organism>
<dbReference type="PANTHER" id="PTHR13817">
    <property type="entry name" value="TITIN"/>
    <property type="match status" value="1"/>
</dbReference>
<dbReference type="PROSITE" id="PS50853">
    <property type="entry name" value="FN3"/>
    <property type="match status" value="3"/>
</dbReference>
<dbReference type="EMBL" id="PFBA01000024">
    <property type="protein sequence ID" value="PIT92362.1"/>
    <property type="molecule type" value="Genomic_DNA"/>
</dbReference>
<proteinExistence type="predicted"/>
<name>A0A2M6WHV7_9BACT</name>
<keyword evidence="1" id="KW-0677">Repeat</keyword>
<feature type="domain" description="Fibronectin type-III" evidence="2">
    <location>
        <begin position="47"/>
        <end position="136"/>
    </location>
</feature>
<dbReference type="Gene3D" id="2.60.40.10">
    <property type="entry name" value="Immunoglobulins"/>
    <property type="match status" value="3"/>
</dbReference>
<feature type="domain" description="Fibronectin type-III" evidence="2">
    <location>
        <begin position="140"/>
        <end position="230"/>
    </location>
</feature>
<evidence type="ECO:0000313" key="3">
    <source>
        <dbReference type="EMBL" id="PIT92362.1"/>
    </source>
</evidence>
<dbReference type="InterPro" id="IPR050964">
    <property type="entry name" value="Striated_Muscle_Regulatory"/>
</dbReference>
<dbReference type="CDD" id="cd00063">
    <property type="entry name" value="FN3"/>
    <property type="match status" value="3"/>
</dbReference>
<gene>
    <name evidence="3" type="ORF">COU08_02560</name>
</gene>
<dbReference type="InterPro" id="IPR036116">
    <property type="entry name" value="FN3_sf"/>
</dbReference>
<comment type="caution">
    <text evidence="3">The sequence shown here is derived from an EMBL/GenBank/DDBJ whole genome shotgun (WGS) entry which is preliminary data.</text>
</comment>
<dbReference type="InterPro" id="IPR013783">
    <property type="entry name" value="Ig-like_fold"/>
</dbReference>
<accession>A0A2M6WHV7</accession>
<evidence type="ECO:0000256" key="1">
    <source>
        <dbReference type="ARBA" id="ARBA00022737"/>
    </source>
</evidence>
<protein>
    <recommendedName>
        <fullName evidence="2">Fibronectin type-III domain-containing protein</fullName>
    </recommendedName>
</protein>
<evidence type="ECO:0000259" key="2">
    <source>
        <dbReference type="PROSITE" id="PS50853"/>
    </source>
</evidence>
<dbReference type="PANTHER" id="PTHR13817:SF166">
    <property type="entry name" value="NEURONAL IGCAM-RELATED"/>
    <property type="match status" value="1"/>
</dbReference>
<dbReference type="SMART" id="SM00060">
    <property type="entry name" value="FN3"/>
    <property type="match status" value="3"/>
</dbReference>